<name>A0A239KZ43_9FIRM</name>
<dbReference type="EMBL" id="FZOJ01000058">
    <property type="protein sequence ID" value="SNT23315.1"/>
    <property type="molecule type" value="Genomic_DNA"/>
</dbReference>
<evidence type="ECO:0000313" key="3">
    <source>
        <dbReference type="Proteomes" id="UP000198304"/>
    </source>
</evidence>
<proteinExistence type="predicted"/>
<feature type="transmembrane region" description="Helical" evidence="1">
    <location>
        <begin position="34"/>
        <end position="60"/>
    </location>
</feature>
<dbReference type="RefSeq" id="WP_089285529.1">
    <property type="nucleotide sequence ID" value="NZ_FZOJ01000058.1"/>
</dbReference>
<accession>A0A239KZ43</accession>
<evidence type="ECO:0000313" key="2">
    <source>
        <dbReference type="EMBL" id="SNT23315.1"/>
    </source>
</evidence>
<keyword evidence="1" id="KW-0472">Membrane</keyword>
<dbReference type="AlphaFoldDB" id="A0A239KZ43"/>
<gene>
    <name evidence="2" type="ORF">SAMN05446037_105817</name>
</gene>
<dbReference type="Proteomes" id="UP000198304">
    <property type="component" value="Unassembled WGS sequence"/>
</dbReference>
<keyword evidence="1" id="KW-1133">Transmembrane helix</keyword>
<organism evidence="2 3">
    <name type="scientific">Anaerovirgula multivorans</name>
    <dbReference type="NCBI Taxonomy" id="312168"/>
    <lineage>
        <taxon>Bacteria</taxon>
        <taxon>Bacillati</taxon>
        <taxon>Bacillota</taxon>
        <taxon>Clostridia</taxon>
        <taxon>Peptostreptococcales</taxon>
        <taxon>Natronincolaceae</taxon>
        <taxon>Anaerovirgula</taxon>
    </lineage>
</organism>
<feature type="transmembrane region" description="Helical" evidence="1">
    <location>
        <begin position="7"/>
        <end position="28"/>
    </location>
</feature>
<reference evidence="3" key="1">
    <citation type="submission" date="2017-06" db="EMBL/GenBank/DDBJ databases">
        <authorList>
            <person name="Varghese N."/>
            <person name="Submissions S."/>
        </authorList>
    </citation>
    <scope>NUCLEOTIDE SEQUENCE [LARGE SCALE GENOMIC DNA]</scope>
    <source>
        <strain evidence="3">SCA</strain>
    </source>
</reference>
<keyword evidence="1" id="KW-0812">Transmembrane</keyword>
<keyword evidence="3" id="KW-1185">Reference proteome</keyword>
<protein>
    <submittedName>
        <fullName evidence="2">Uncharacterized protein</fullName>
    </submittedName>
</protein>
<evidence type="ECO:0000256" key="1">
    <source>
        <dbReference type="SAM" id="Phobius"/>
    </source>
</evidence>
<sequence>MKYIYCILLGILCGFMSFLFAIYTPIYISLGNGYYAGIMILISILIGVIITCTLIVVNLLKEMEKLKI</sequence>